<evidence type="ECO:0000313" key="3">
    <source>
        <dbReference type="Proteomes" id="UP000218615"/>
    </source>
</evidence>
<feature type="transmembrane region" description="Helical" evidence="1">
    <location>
        <begin position="28"/>
        <end position="50"/>
    </location>
</feature>
<keyword evidence="3" id="KW-1185">Reference proteome</keyword>
<dbReference type="EMBL" id="FZMP01000187">
    <property type="protein sequence ID" value="SNQ61612.1"/>
    <property type="molecule type" value="Genomic_DNA"/>
</dbReference>
<gene>
    <name evidence="2" type="ORF">MNV_410019</name>
</gene>
<dbReference type="AlphaFoldDB" id="A0A284VQQ9"/>
<keyword evidence="1" id="KW-0812">Transmembrane</keyword>
<evidence type="ECO:0000313" key="2">
    <source>
        <dbReference type="EMBL" id="SNQ61612.1"/>
    </source>
</evidence>
<organism evidence="2 3">
    <name type="scientific">Candidatus Methanoperedens nitratireducens</name>
    <dbReference type="NCBI Taxonomy" id="1392998"/>
    <lineage>
        <taxon>Archaea</taxon>
        <taxon>Methanobacteriati</taxon>
        <taxon>Methanobacteriota</taxon>
        <taxon>Stenosarchaea group</taxon>
        <taxon>Methanomicrobia</taxon>
        <taxon>Methanosarcinales</taxon>
        <taxon>ANME-2 cluster</taxon>
        <taxon>Candidatus Methanoperedentaceae</taxon>
        <taxon>Candidatus Methanoperedens</taxon>
    </lineage>
</organism>
<name>A0A284VQQ9_9EURY</name>
<sequence>MICITILTILYTMKKNIPLILPSPSLNIMYASVVLTIMLLVALPVILRYLKIDLIASSRTSSIDEKIFEVWYANKCHRCKHENYRNKLEPRRLYEILAEKIENGDIEDASPDDIALLKPLFRKRDAFTSLP</sequence>
<accession>A0A284VQQ9</accession>
<evidence type="ECO:0000256" key="1">
    <source>
        <dbReference type="SAM" id="Phobius"/>
    </source>
</evidence>
<reference evidence="3" key="1">
    <citation type="submission" date="2017-06" db="EMBL/GenBank/DDBJ databases">
        <authorList>
            <person name="Cremers G."/>
        </authorList>
    </citation>
    <scope>NUCLEOTIDE SEQUENCE [LARGE SCALE GENOMIC DNA]</scope>
</reference>
<dbReference type="Proteomes" id="UP000218615">
    <property type="component" value="Unassembled WGS sequence"/>
</dbReference>
<keyword evidence="1" id="KW-0472">Membrane</keyword>
<keyword evidence="1" id="KW-1133">Transmembrane helix</keyword>
<protein>
    <submittedName>
        <fullName evidence="2">Uncharacterized protein</fullName>
    </submittedName>
</protein>
<proteinExistence type="predicted"/>